<accession>A0A0D9WDC4</accession>
<evidence type="ECO:0000256" key="2">
    <source>
        <dbReference type="ARBA" id="ARBA00022676"/>
    </source>
</evidence>
<protein>
    <submittedName>
        <fullName evidence="3">Uncharacterized protein</fullName>
    </submittedName>
</protein>
<dbReference type="SUPFAM" id="SSF53756">
    <property type="entry name" value="UDP-Glycosyltransferase/glycogen phosphorylase"/>
    <property type="match status" value="1"/>
</dbReference>
<reference evidence="3" key="3">
    <citation type="submission" date="2015-04" db="UniProtKB">
        <authorList>
            <consortium name="EnsemblPlants"/>
        </authorList>
    </citation>
    <scope>IDENTIFICATION</scope>
</reference>
<dbReference type="PANTHER" id="PTHR48047">
    <property type="entry name" value="GLYCOSYLTRANSFERASE"/>
    <property type="match status" value="1"/>
</dbReference>
<dbReference type="SUPFAM" id="SSF51735">
    <property type="entry name" value="NAD(P)-binding Rossmann-fold domains"/>
    <property type="match status" value="1"/>
</dbReference>
<dbReference type="HOGENOM" id="CLU_1379911_0_0_1"/>
<dbReference type="EnsemblPlants" id="LPERR05G04430.1">
    <property type="protein sequence ID" value="LPERR05G04430.1"/>
    <property type="gene ID" value="LPERR05G04430"/>
</dbReference>
<dbReference type="AlphaFoldDB" id="A0A0D9WDC4"/>
<evidence type="ECO:0000313" key="3">
    <source>
        <dbReference type="EnsemblPlants" id="LPERR05G04430.1"/>
    </source>
</evidence>
<proteinExistence type="inferred from homology"/>
<dbReference type="STRING" id="77586.A0A0D9WDC4"/>
<dbReference type="PANTHER" id="PTHR48047:SF45">
    <property type="entry name" value="SCOPOLETIN GLUCOSYLTRANSFERASE-LIKE"/>
    <property type="match status" value="1"/>
</dbReference>
<evidence type="ECO:0000313" key="4">
    <source>
        <dbReference type="Proteomes" id="UP000032180"/>
    </source>
</evidence>
<dbReference type="Gene3D" id="3.40.50.720">
    <property type="entry name" value="NAD(P)-binding Rossmann-like Domain"/>
    <property type="match status" value="1"/>
</dbReference>
<dbReference type="GO" id="GO:0035251">
    <property type="term" value="F:UDP-glucosyltransferase activity"/>
    <property type="evidence" value="ECO:0007669"/>
    <property type="project" value="TreeGrafter"/>
</dbReference>
<organism evidence="3 4">
    <name type="scientific">Leersia perrieri</name>
    <dbReference type="NCBI Taxonomy" id="77586"/>
    <lineage>
        <taxon>Eukaryota</taxon>
        <taxon>Viridiplantae</taxon>
        <taxon>Streptophyta</taxon>
        <taxon>Embryophyta</taxon>
        <taxon>Tracheophyta</taxon>
        <taxon>Spermatophyta</taxon>
        <taxon>Magnoliopsida</taxon>
        <taxon>Liliopsida</taxon>
        <taxon>Poales</taxon>
        <taxon>Poaceae</taxon>
        <taxon>BOP clade</taxon>
        <taxon>Oryzoideae</taxon>
        <taxon>Oryzeae</taxon>
        <taxon>Oryzinae</taxon>
        <taxon>Leersia</taxon>
    </lineage>
</organism>
<dbReference type="eggNOG" id="KOG1192">
    <property type="taxonomic scope" value="Eukaryota"/>
</dbReference>
<name>A0A0D9WDC4_9ORYZ</name>
<reference evidence="4" key="2">
    <citation type="submission" date="2013-12" db="EMBL/GenBank/DDBJ databases">
        <authorList>
            <person name="Yu Y."/>
            <person name="Lee S."/>
            <person name="de Baynast K."/>
            <person name="Wissotski M."/>
            <person name="Liu L."/>
            <person name="Talag J."/>
            <person name="Goicoechea J."/>
            <person name="Angelova A."/>
            <person name="Jetty R."/>
            <person name="Kudrna D."/>
            <person name="Golser W."/>
            <person name="Rivera L."/>
            <person name="Zhang J."/>
            <person name="Wing R."/>
        </authorList>
    </citation>
    <scope>NUCLEOTIDE SEQUENCE</scope>
</reference>
<keyword evidence="2" id="KW-0328">Glycosyltransferase</keyword>
<dbReference type="Gene3D" id="3.40.50.2000">
    <property type="entry name" value="Glycogen Phosphorylase B"/>
    <property type="match status" value="2"/>
</dbReference>
<sequence>MVPGVHSPRPAAPTAAASLPRPRHMLVLGTGFVGRYVSQQLLAQGWRVSGTCTSPAKKTELEMLGVDASVFDATSSSCYVFESVHMIADVCVDRDDVTWPRDVDQFYNEKLIVEVLKIGVGVRSRNYGWILENRWVSDGEVIAGAIWRLMGDGKAIRRKAPELAVKAKGAPKKGGSSYDHVGRLMEAPLMARRSSVDV</sequence>
<comment type="similarity">
    <text evidence="1">Belongs to the UDP-glycosyltransferase family.</text>
</comment>
<dbReference type="Gramene" id="LPERR05G04430.1">
    <property type="protein sequence ID" value="LPERR05G04430.1"/>
    <property type="gene ID" value="LPERR05G04430"/>
</dbReference>
<dbReference type="InterPro" id="IPR036291">
    <property type="entry name" value="NAD(P)-bd_dom_sf"/>
</dbReference>
<dbReference type="Proteomes" id="UP000032180">
    <property type="component" value="Chromosome 5"/>
</dbReference>
<evidence type="ECO:0000256" key="1">
    <source>
        <dbReference type="ARBA" id="ARBA00009995"/>
    </source>
</evidence>
<reference evidence="3 4" key="1">
    <citation type="submission" date="2012-08" db="EMBL/GenBank/DDBJ databases">
        <title>Oryza genome evolution.</title>
        <authorList>
            <person name="Wing R.A."/>
        </authorList>
    </citation>
    <scope>NUCLEOTIDE SEQUENCE</scope>
</reference>
<keyword evidence="4" id="KW-1185">Reference proteome</keyword>
<keyword evidence="2" id="KW-0808">Transferase</keyword>